<dbReference type="InterPro" id="IPR001466">
    <property type="entry name" value="Beta-lactam-related"/>
</dbReference>
<organism evidence="3 4">
    <name type="scientific">Pontimicrobium aquaticum</name>
    <dbReference type="NCBI Taxonomy" id="2565367"/>
    <lineage>
        <taxon>Bacteria</taxon>
        <taxon>Pseudomonadati</taxon>
        <taxon>Bacteroidota</taxon>
        <taxon>Flavobacteriia</taxon>
        <taxon>Flavobacteriales</taxon>
        <taxon>Flavobacteriaceae</taxon>
        <taxon>Pontimicrobium</taxon>
    </lineage>
</organism>
<dbReference type="Proteomes" id="UP000307657">
    <property type="component" value="Unassembled WGS sequence"/>
</dbReference>
<reference evidence="3 4" key="1">
    <citation type="submission" date="2019-04" db="EMBL/GenBank/DDBJ databases">
        <title>Lacinutrix sp. nov., isolated from marine water.</title>
        <authorList>
            <person name="Kim W."/>
        </authorList>
    </citation>
    <scope>NUCLEOTIDE SEQUENCE [LARGE SCALE GENOMIC DNA]</scope>
    <source>
        <strain evidence="3 4">CAU 1491</strain>
    </source>
</reference>
<dbReference type="AlphaFoldDB" id="A0A4U0EPA6"/>
<evidence type="ECO:0000256" key="1">
    <source>
        <dbReference type="SAM" id="SignalP"/>
    </source>
</evidence>
<dbReference type="OrthoDB" id="1522765at2"/>
<proteinExistence type="predicted"/>
<dbReference type="Pfam" id="PF00144">
    <property type="entry name" value="Beta-lactamase"/>
    <property type="match status" value="1"/>
</dbReference>
<protein>
    <submittedName>
        <fullName evidence="3">Serine hydrolase</fullName>
    </submittedName>
</protein>
<dbReference type="InterPro" id="IPR050491">
    <property type="entry name" value="AmpC-like"/>
</dbReference>
<keyword evidence="4" id="KW-1185">Reference proteome</keyword>
<dbReference type="GO" id="GO:0016787">
    <property type="term" value="F:hydrolase activity"/>
    <property type="evidence" value="ECO:0007669"/>
    <property type="project" value="UniProtKB-KW"/>
</dbReference>
<evidence type="ECO:0000313" key="3">
    <source>
        <dbReference type="EMBL" id="TJY33456.1"/>
    </source>
</evidence>
<gene>
    <name evidence="3" type="ORF">E5167_13225</name>
</gene>
<feature type="domain" description="Beta-lactamase-related" evidence="2">
    <location>
        <begin position="42"/>
        <end position="332"/>
    </location>
</feature>
<keyword evidence="3" id="KW-0378">Hydrolase</keyword>
<dbReference type="RefSeq" id="WP_136844635.1">
    <property type="nucleotide sequence ID" value="NZ_SUPL01000007.1"/>
</dbReference>
<feature type="chain" id="PRO_5020778981" evidence="1">
    <location>
        <begin position="18"/>
        <end position="442"/>
    </location>
</feature>
<evidence type="ECO:0000313" key="4">
    <source>
        <dbReference type="Proteomes" id="UP000307657"/>
    </source>
</evidence>
<dbReference type="EMBL" id="SUPL01000007">
    <property type="protein sequence ID" value="TJY33456.1"/>
    <property type="molecule type" value="Genomic_DNA"/>
</dbReference>
<dbReference type="PANTHER" id="PTHR46825:SF7">
    <property type="entry name" value="D-ALANYL-D-ALANINE CARBOXYPEPTIDASE"/>
    <property type="match status" value="1"/>
</dbReference>
<dbReference type="InterPro" id="IPR012338">
    <property type="entry name" value="Beta-lactam/transpept-like"/>
</dbReference>
<evidence type="ECO:0000259" key="2">
    <source>
        <dbReference type="Pfam" id="PF00144"/>
    </source>
</evidence>
<dbReference type="SUPFAM" id="SSF56601">
    <property type="entry name" value="beta-lactamase/transpeptidase-like"/>
    <property type="match status" value="1"/>
</dbReference>
<comment type="caution">
    <text evidence="3">The sequence shown here is derived from an EMBL/GenBank/DDBJ whole genome shotgun (WGS) entry which is preliminary data.</text>
</comment>
<name>A0A4U0EPA6_9FLAO</name>
<dbReference type="PANTHER" id="PTHR46825">
    <property type="entry name" value="D-ALANYL-D-ALANINE-CARBOXYPEPTIDASE/ENDOPEPTIDASE AMPH"/>
    <property type="match status" value="1"/>
</dbReference>
<sequence length="442" mass="49933">MKQLFIILLSISTFSFAQTPNFEKLDQFLDLLLKNNKLMGSLEISKNRQSIYQKSVGYQYLNYAKKGEATASSKYKIGSITKTFTATMIFQLIEEGKLSLNTKLSVHFPRVKNASKITIEHLLTHSSGLYNLTNAAEFGTWKSKPTTPIEMLSRIKKFDTMFQPGEKYEYSNTNYLLLGYIIERLDNKTYADALNTRIVNKLGLTNTYYGSDININNKECHSYTYANELWQQSPETHMSLPGGAGGIVSNTTDLIAFMEALFNNEIISRESLKAMTTPANEDFCKGIFKSNVQGQTLFGHEGGIDGFQSMLVYVPEFKTTIAFTANALNYSKMQIMLNAFQASLGMDIMLPTFNKIELTEDEVKQYTGVYESTETPYDLVFEANGTILKGAPEGSDLKDLVPTKKHEFAFEALQIKLNFNLSEQSVMFKQADKKAIKFTRKK</sequence>
<dbReference type="Gene3D" id="3.40.710.10">
    <property type="entry name" value="DD-peptidase/beta-lactamase superfamily"/>
    <property type="match status" value="1"/>
</dbReference>
<accession>A0A4U0EPA6</accession>
<keyword evidence="1" id="KW-0732">Signal</keyword>
<feature type="signal peptide" evidence="1">
    <location>
        <begin position="1"/>
        <end position="17"/>
    </location>
</feature>